<accession>A0A2P2QLL6</accession>
<protein>
    <submittedName>
        <fullName evidence="1">Uncharacterized protein</fullName>
    </submittedName>
</protein>
<dbReference type="EMBL" id="GGEC01087392">
    <property type="protein sequence ID" value="MBX67876.1"/>
    <property type="molecule type" value="Transcribed_RNA"/>
</dbReference>
<dbReference type="AlphaFoldDB" id="A0A2P2QLL6"/>
<proteinExistence type="predicted"/>
<sequence length="52" mass="5832">MVNFVAISSREAQVTPPKVLILLEHYSKVFGEPSSLPPHKTYDHRVPLFPSA</sequence>
<organism evidence="1">
    <name type="scientific">Rhizophora mucronata</name>
    <name type="common">Asiatic mangrove</name>
    <dbReference type="NCBI Taxonomy" id="61149"/>
    <lineage>
        <taxon>Eukaryota</taxon>
        <taxon>Viridiplantae</taxon>
        <taxon>Streptophyta</taxon>
        <taxon>Embryophyta</taxon>
        <taxon>Tracheophyta</taxon>
        <taxon>Spermatophyta</taxon>
        <taxon>Magnoliopsida</taxon>
        <taxon>eudicotyledons</taxon>
        <taxon>Gunneridae</taxon>
        <taxon>Pentapetalae</taxon>
        <taxon>rosids</taxon>
        <taxon>fabids</taxon>
        <taxon>Malpighiales</taxon>
        <taxon>Rhizophoraceae</taxon>
        <taxon>Rhizophora</taxon>
    </lineage>
</organism>
<name>A0A2P2QLL6_RHIMU</name>
<evidence type="ECO:0000313" key="1">
    <source>
        <dbReference type="EMBL" id="MBX67876.1"/>
    </source>
</evidence>
<reference evidence="1" key="1">
    <citation type="submission" date="2018-02" db="EMBL/GenBank/DDBJ databases">
        <title>Rhizophora mucronata_Transcriptome.</title>
        <authorList>
            <person name="Meera S.P."/>
            <person name="Sreeshan A."/>
            <person name="Augustine A."/>
        </authorList>
    </citation>
    <scope>NUCLEOTIDE SEQUENCE</scope>
    <source>
        <tissue evidence="1">Leaf</tissue>
    </source>
</reference>